<dbReference type="Gene3D" id="3.60.10.10">
    <property type="entry name" value="Endonuclease/exonuclease/phosphatase"/>
    <property type="match status" value="1"/>
</dbReference>
<dbReference type="InterPro" id="IPR002013">
    <property type="entry name" value="SAC_dom"/>
</dbReference>
<evidence type="ECO:0000256" key="2">
    <source>
        <dbReference type="ARBA" id="ARBA00009678"/>
    </source>
</evidence>
<feature type="compositionally biased region" description="Basic and acidic residues" evidence="6">
    <location>
        <begin position="809"/>
        <end position="819"/>
    </location>
</feature>
<dbReference type="GO" id="GO:0004439">
    <property type="term" value="F:phosphatidylinositol-4,5-bisphosphate 5-phosphatase activity"/>
    <property type="evidence" value="ECO:0007669"/>
    <property type="project" value="UniProtKB-EC"/>
</dbReference>
<evidence type="ECO:0000256" key="4">
    <source>
        <dbReference type="ARBA" id="ARBA00022801"/>
    </source>
</evidence>
<sequence length="955" mass="110270">MTIESESYLVFVTGKEMVAQVEGEEIYKITRLRFLSFLRGISSGNNMPTNPKNNEQKVPYANVERLLTSGMFYFSRRYHLTQSLQRQSEIEDLRTKPLWKAADVRFFWNYYLSRHFIKKRFNTWVTPIIRGYVGQERLITVERVNTPIDHLTLISRISWLKAGTRYNARGLNDDGNVANFVETEQIVSFGGNTFSFVQVRGSVPVFWQQRLIKGKYRVELTRTPDATLPAYNKHFQSLLQTYNQVFIVNLLSDKSDEQKITDPYYELFSKNPKDVSYIHWDFKKECGNSNFQNISFLIGDQKIKDALKKFGFFRKDKNSVLQKQMGTFRVNCLDCLDRTNVILGAIAESSFKLQMESAGFKEFKYTDVSRLGQGFKIQWANNGDHLSEAYTGTGAMKSSYTRSGKRTIVGMVDDAAKSALRVYINNFKDSERQEEIDIFLGNIETTITEEFLSAEDSWVAKQLEFKRSEYSEIHSHSIFIGSWNTNGNVPKDSHFDVDNWLSPTKRDFDHNSISIYIFGFQEIVPLSANSIVKAEEANMEFWSNKLISSINSKRKTKVVLANKIQLVGLAILVFVQENYLGFLRNFLIEKKKTAVQGFAGNKGALCCRFDFKDTAICCVCAHLSAGQNEIAERIKDIRDILDNSRFPNVIKNSTIFDHDYIFWFGDLNFRVDLPYRETMCRIQFQDFETLLENDQLIKLQSSRSTQVLEGFKEGKITFYPTYKYDIGSEVYDSTKLQRAPAWCDRVLYHSQEGLNIKQLVYARAELYHSDHRPVLSLFELDVEIVDQKKKEALEKRLHKASTLPNNPLDMDKPWEEDSTQKSLSVASQPKNELILPDPEKPKPTNNKMQEHLLNYNKTLEVLQLKLQQSANQRDTIKALANLIAQTLSNIIDFLKNFPTNMSCLDLASALYEQAQLWVNLCPIYVEKSARESFDAMIHILNNSTASIKQYLPYVK</sequence>
<comment type="similarity">
    <text evidence="1">Belongs to the synaptojanin family.</text>
</comment>
<dbReference type="Pfam" id="PF02383">
    <property type="entry name" value="Syja_N"/>
    <property type="match status" value="1"/>
</dbReference>
<dbReference type="EC" id="3.1.3.36" evidence="3"/>
<comment type="similarity">
    <text evidence="2">In the central section; belongs to the inositol 1,4,5-trisphosphate 5-phosphatase family.</text>
</comment>
<organism evidence="8">
    <name type="scientific">Arcella intermedia</name>
    <dbReference type="NCBI Taxonomy" id="1963864"/>
    <lineage>
        <taxon>Eukaryota</taxon>
        <taxon>Amoebozoa</taxon>
        <taxon>Tubulinea</taxon>
        <taxon>Elardia</taxon>
        <taxon>Arcellinida</taxon>
        <taxon>Sphaerothecina</taxon>
        <taxon>Arcellidae</taxon>
        <taxon>Arcella</taxon>
    </lineage>
</organism>
<evidence type="ECO:0000256" key="3">
    <source>
        <dbReference type="ARBA" id="ARBA00013044"/>
    </source>
</evidence>
<dbReference type="InterPro" id="IPR046985">
    <property type="entry name" value="IP5"/>
</dbReference>
<evidence type="ECO:0000313" key="8">
    <source>
        <dbReference type="EMBL" id="NDV29318.1"/>
    </source>
</evidence>
<reference evidence="8" key="1">
    <citation type="journal article" date="2020" name="J. Eukaryot. Microbiol.">
        <title>De novo Sequencing, Assembly and Annotation of the Transcriptome for the Free-Living Testate Amoeba Arcella intermedia.</title>
        <authorList>
            <person name="Ribeiro G.M."/>
            <person name="Porfirio-Sousa A.L."/>
            <person name="Maurer-Alcala X.X."/>
            <person name="Katz L.A."/>
            <person name="Lahr D.J.G."/>
        </authorList>
    </citation>
    <scope>NUCLEOTIDE SEQUENCE</scope>
</reference>
<dbReference type="GO" id="GO:0046856">
    <property type="term" value="P:phosphatidylinositol dephosphorylation"/>
    <property type="evidence" value="ECO:0007669"/>
    <property type="project" value="InterPro"/>
</dbReference>
<evidence type="ECO:0000259" key="7">
    <source>
        <dbReference type="PROSITE" id="PS50275"/>
    </source>
</evidence>
<dbReference type="InterPro" id="IPR000300">
    <property type="entry name" value="IPPc"/>
</dbReference>
<dbReference type="Pfam" id="PF22669">
    <property type="entry name" value="Exo_endo_phos2"/>
    <property type="match status" value="1"/>
</dbReference>
<proteinExistence type="inferred from homology"/>
<dbReference type="AlphaFoldDB" id="A0A6B2KXI8"/>
<protein>
    <recommendedName>
        <fullName evidence="3">phosphoinositide 5-phosphatase</fullName>
        <ecNumber evidence="3">3.1.3.36</ecNumber>
    </recommendedName>
</protein>
<feature type="domain" description="SAC" evidence="7">
    <location>
        <begin position="63"/>
        <end position="392"/>
    </location>
</feature>
<evidence type="ECO:0000256" key="5">
    <source>
        <dbReference type="SAM" id="Coils"/>
    </source>
</evidence>
<dbReference type="PROSITE" id="PS50275">
    <property type="entry name" value="SAC"/>
    <property type="match status" value="1"/>
</dbReference>
<feature type="compositionally biased region" description="Polar residues" evidence="6">
    <location>
        <begin position="820"/>
        <end position="830"/>
    </location>
</feature>
<feature type="coiled-coil region" evidence="5">
    <location>
        <begin position="845"/>
        <end position="872"/>
    </location>
</feature>
<dbReference type="PANTHER" id="PTHR11200:SF257">
    <property type="entry name" value="PHOSPHOINOSITIDE 5-PHOSPHATASE"/>
    <property type="match status" value="1"/>
</dbReference>
<name>A0A6B2KXI8_9EUKA</name>
<dbReference type="InterPro" id="IPR036691">
    <property type="entry name" value="Endo/exonu/phosph_ase_sf"/>
</dbReference>
<keyword evidence="4" id="KW-0378">Hydrolase</keyword>
<dbReference type="PANTHER" id="PTHR11200">
    <property type="entry name" value="INOSITOL 5-PHOSPHATASE"/>
    <property type="match status" value="1"/>
</dbReference>
<evidence type="ECO:0000256" key="1">
    <source>
        <dbReference type="ARBA" id="ARBA00008943"/>
    </source>
</evidence>
<keyword evidence="5" id="KW-0175">Coiled coil</keyword>
<dbReference type="SMART" id="SM00128">
    <property type="entry name" value="IPPc"/>
    <property type="match status" value="1"/>
</dbReference>
<evidence type="ECO:0000256" key="6">
    <source>
        <dbReference type="SAM" id="MobiDB-lite"/>
    </source>
</evidence>
<dbReference type="EMBL" id="GIBP01000349">
    <property type="protein sequence ID" value="NDV29318.1"/>
    <property type="molecule type" value="Transcribed_RNA"/>
</dbReference>
<feature type="region of interest" description="Disordered" evidence="6">
    <location>
        <begin position="796"/>
        <end position="842"/>
    </location>
</feature>
<dbReference type="SUPFAM" id="SSF56219">
    <property type="entry name" value="DNase I-like"/>
    <property type="match status" value="1"/>
</dbReference>
<accession>A0A6B2KXI8</accession>